<keyword evidence="3" id="KW-1185">Reference proteome</keyword>
<dbReference type="EMBL" id="JARBWL010000001">
    <property type="protein sequence ID" value="MDI2590550.1"/>
    <property type="molecule type" value="Genomic_DNA"/>
</dbReference>
<reference evidence="2 3" key="1">
    <citation type="submission" date="2023-02" db="EMBL/GenBank/DDBJ databases">
        <title>Pseudomonas chrutzelriedensis sp. nov., a potently antifungal strain isolated from moss.</title>
        <authorList>
            <person name="Schnyder A."/>
            <person name="Kalawong R."/>
            <person name="Eberl L."/>
            <person name="Agnoli K."/>
        </authorList>
    </citation>
    <scope>NUCLEOTIDE SEQUENCE [LARGE SCALE GENOMIC DNA]</scope>
    <source>
        <strain evidence="2 3">681</strain>
    </source>
</reference>
<feature type="domain" description="Dermonecrotic toxin N-terminal" evidence="1">
    <location>
        <begin position="691"/>
        <end position="972"/>
    </location>
</feature>
<dbReference type="Pfam" id="PF20178">
    <property type="entry name" value="ToxA_N"/>
    <property type="match status" value="3"/>
</dbReference>
<proteinExistence type="predicted"/>
<comment type="caution">
    <text evidence="2">The sequence shown here is derived from an EMBL/GenBank/DDBJ whole genome shotgun (WGS) entry which is preliminary data.</text>
</comment>
<evidence type="ECO:0000313" key="3">
    <source>
        <dbReference type="Proteomes" id="UP001159100"/>
    </source>
</evidence>
<evidence type="ECO:0000259" key="1">
    <source>
        <dbReference type="Pfam" id="PF20178"/>
    </source>
</evidence>
<organism evidence="2 3">
    <name type="scientific">Pseudomonas fungipugnans</name>
    <dbReference type="NCBI Taxonomy" id="3024217"/>
    <lineage>
        <taxon>Bacteria</taxon>
        <taxon>Pseudomonadati</taxon>
        <taxon>Pseudomonadota</taxon>
        <taxon>Gammaproteobacteria</taxon>
        <taxon>Pseudomonadales</taxon>
        <taxon>Pseudomonadaceae</taxon>
        <taxon>Pseudomonas</taxon>
    </lineage>
</organism>
<feature type="domain" description="Dermonecrotic toxin N-terminal" evidence="1">
    <location>
        <begin position="434"/>
        <end position="561"/>
    </location>
</feature>
<name>A0ABT6QID2_9PSED</name>
<gene>
    <name evidence="2" type="ORF">POF45_03765</name>
</gene>
<sequence length="1863" mass="209262">MHRLESLPLLHLRDQNLALDAASRSFNSRQQLHALMANTPTVSETIYLLLKQELQVDANSAGLNFPPANGRPATFVSLANAFAYVLQYPHIDASLDQQCVSVGLDSKHPRFNSGAVEWLQTFKTLDFDEFLKERWSTYWNSRAPRSPLSCRAQVAQAYSEHVDACADQAFALGQMDAAQLALMRRVVDPAQEPVNDVPPLVTEQLALKRSDDSRIKLPGSWVLTVATARNEEQLLYLASRKPALHRFRLRSEMEQWLIDPQQQLIPDNPLVNGTRVEYTLDSQPLKNGIEQLLLHAYEIQRESLRNGHFNGHGKSLVEYGPHAMDNADLFDRQRRTTPLFALPSTLQVDEEDITPEPFGNLTPDIDLNSRLASVRQQQNALEAVLGDAVQGAPDTARLAALQASFDALDKAEQEAYAAATGLLEKTDPSQWLDLRRQPNPYYTALQLARLTGLRAEAALQRALGQIDQTEHDWVVAVLDTAHWASRTLDVSVATLYLPNPEPDNASDLPQTGELSGALLIAPAAVLRDRLAPQSVLLYWPGKGGGLQRFASRQVLEQSLLKIQPDEAHQTVEFKELLNTPFIYSLDSQLYGAEQAATRLIKRYPARTAGGLRVSELEKLREHTLHTLLVPVHAARSMAFAMILEQINSSRLAGAPPEWLNDVTQEQRVDIKALIEAYIVAMRRSHQVFERHVPTYEDFSRPRLHDRLRSDFNLHGRFNVQLNLPDSVTTERVLISEHAGPGTPFKLEKKPGKQRSTLSLLDVMMRNVDPELSERLYFLQVEATAENRIELATLRSRITASYVIKLAASLDLPQHYENLIRHAFMGNSDEPVFETQYRQEALSEPVRLLLRLQGRFARLQRATNATIGISDAGLAILDTAIDADTAQAWQANGKRIRLVPASLSAGGRDTGNFSTGLSGVTFIEEQVGGLTLLYLPDSPDNVPLREYASLELARLALFNLTLKPDMQRYLAGRALLGDFHAHVARITQAHLKNFDAMIATGLAWPSHTSLTRHLLHARMGRMIEALRATSHSNASLDMERRTLEYGMVFQYLRIALSLVPFAGSAIALYDAWTSINLATSAFLRGDAVKGLEQVEATLLSFIDAAMDILPGSVNAPAAARLLTRQRQFRTLSKGIRSARVPASRAARAGVERFKGYEYEQAISLTGLQPETHGLYRHVYRHPLGDFVVSQGRIYQIELSGAPQTWRLSGTRTRTYKQPITLDEAGEWNTHGAVFGVLVDGGLAGGGSALRHMADVLDPIWPLAIRERLPNWWTNTAARRMEALQSSLRSQYSQYTPQHQALGEMMTRYNAADATAQAALEPAIEAAIARCSDMAERLFRNLQQQVPLSHGNRGRDTLRAQSDFAVDLAQNHERGVLFSARRIDRTNDLLESLASEVEALPEGAAGQRIQLRKRIRVLEEQNLREILQLDTRVQQMNTWSRRVTIDAQRKKLAHNREVINRNFSEANLNYMRTSELLGLVMRYAEPPDSSWLYLRTPFLEAELRVRVALTMHKNLLEVSAGKIQRNRILNDCIEVYDNFRRDMNYWTASYARHFDDNHMALLMDELEKLANRARNALQRSAPEVAPGTTGKRVFESEDNRLLIGTEHWDQTTNTRYYTLSTARGSVETWVQGDNGKFRRVGNSVLAPAPKPAPGNLGALQADAQNRLEALGSYVEKINDYAKRGMAPVDLQYMMTSEAAALNLRAQNIEALDANATVLVELRRQANLLTAKGRTLRIQQSMASKTPTEGYLDYLRQEGVVQIRKEGVLREMDRRVDGRRDFLQEFVVQDLRTAPPTVLWYAHFHFDTAQPKQFDLFVKAHLKLPEQRNLGLQWQQRQAATAGTVDAIWRGDIGKPLARLHFQPVF</sequence>
<evidence type="ECO:0000313" key="2">
    <source>
        <dbReference type="EMBL" id="MDI2590550.1"/>
    </source>
</evidence>
<dbReference type="InterPro" id="IPR046673">
    <property type="entry name" value="ToxA_N"/>
</dbReference>
<dbReference type="RefSeq" id="WP_282315109.1">
    <property type="nucleotide sequence ID" value="NZ_JARBWL010000001.1"/>
</dbReference>
<feature type="domain" description="Dermonecrotic toxin N-terminal" evidence="1">
    <location>
        <begin position="121"/>
        <end position="259"/>
    </location>
</feature>
<protein>
    <recommendedName>
        <fullName evidence="1">Dermonecrotic toxin N-terminal domain-containing protein</fullName>
    </recommendedName>
</protein>
<accession>A0ABT6QID2</accession>
<dbReference type="Proteomes" id="UP001159100">
    <property type="component" value="Unassembled WGS sequence"/>
</dbReference>